<gene>
    <name evidence="2" type="ORF">SAMN05444266_106425</name>
</gene>
<dbReference type="Proteomes" id="UP000184420">
    <property type="component" value="Unassembled WGS sequence"/>
</dbReference>
<dbReference type="RefSeq" id="WP_073083635.1">
    <property type="nucleotide sequence ID" value="NZ_FRBL01000006.1"/>
</dbReference>
<dbReference type="InterPro" id="IPR000801">
    <property type="entry name" value="Esterase-like"/>
</dbReference>
<dbReference type="EMBL" id="FRBL01000006">
    <property type="protein sequence ID" value="SHM11950.1"/>
    <property type="molecule type" value="Genomic_DNA"/>
</dbReference>
<dbReference type="GO" id="GO:0016747">
    <property type="term" value="F:acyltransferase activity, transferring groups other than amino-acyl groups"/>
    <property type="evidence" value="ECO:0007669"/>
    <property type="project" value="TreeGrafter"/>
</dbReference>
<keyword evidence="1" id="KW-0732">Signal</keyword>
<protein>
    <submittedName>
        <fullName evidence="2">S-formylglutathione hydrolase FrmB</fullName>
    </submittedName>
</protein>
<dbReference type="InterPro" id="IPR050583">
    <property type="entry name" value="Mycobacterial_A85_antigen"/>
</dbReference>
<keyword evidence="2" id="KW-0378">Hydrolase</keyword>
<accession>A0A1M7G6Q6</accession>
<evidence type="ECO:0000313" key="3">
    <source>
        <dbReference type="Proteomes" id="UP000184420"/>
    </source>
</evidence>
<feature type="signal peptide" evidence="1">
    <location>
        <begin position="1"/>
        <end position="19"/>
    </location>
</feature>
<dbReference type="Gene3D" id="3.40.50.1820">
    <property type="entry name" value="alpha/beta hydrolase"/>
    <property type="match status" value="1"/>
</dbReference>
<dbReference type="STRING" id="1419482.SAMN05444266_106425"/>
<reference evidence="2 3" key="1">
    <citation type="submission" date="2016-11" db="EMBL/GenBank/DDBJ databases">
        <authorList>
            <person name="Jaros S."/>
            <person name="Januszkiewicz K."/>
            <person name="Wedrychowicz H."/>
        </authorList>
    </citation>
    <scope>NUCLEOTIDE SEQUENCE [LARGE SCALE GENOMIC DNA]</scope>
    <source>
        <strain evidence="2 3">DSM 27406</strain>
    </source>
</reference>
<feature type="chain" id="PRO_5012206909" evidence="1">
    <location>
        <begin position="20"/>
        <end position="271"/>
    </location>
</feature>
<organism evidence="2 3">
    <name type="scientific">Chitinophaga jiangningensis</name>
    <dbReference type="NCBI Taxonomy" id="1419482"/>
    <lineage>
        <taxon>Bacteria</taxon>
        <taxon>Pseudomonadati</taxon>
        <taxon>Bacteroidota</taxon>
        <taxon>Chitinophagia</taxon>
        <taxon>Chitinophagales</taxon>
        <taxon>Chitinophagaceae</taxon>
        <taxon>Chitinophaga</taxon>
    </lineage>
</organism>
<evidence type="ECO:0000313" key="2">
    <source>
        <dbReference type="EMBL" id="SHM11950.1"/>
    </source>
</evidence>
<sequence length="271" mass="30785">MRTLLFFIFTFVVLQACQAAQVDTISIPSAVMHRSFKAVVIKPASYKNGSERYPVVYLLHGYGGNYANWVTKVPALRELADKYNFMIVCPDGAIGSWYLDSPIDSNWRFETYVGTEIPAYIDQHYQTVPTPQGRAITGLSMGGHGGLYLGIRHQDIFGAAGSMSGGVDFRPFPQNWDIVKHLGDPGPDGANWTEYTVIKQIEKLDSTSRMPLIVDCGVSDFFIDVNRNLHQALLQRKIAHDYIERPGAHNWDYWNNAIQYQLLFFHRFFQH</sequence>
<dbReference type="PROSITE" id="PS51257">
    <property type="entry name" value="PROKAR_LIPOPROTEIN"/>
    <property type="match status" value="1"/>
</dbReference>
<evidence type="ECO:0000256" key="1">
    <source>
        <dbReference type="SAM" id="SignalP"/>
    </source>
</evidence>
<name>A0A1M7G6Q6_9BACT</name>
<dbReference type="OrthoDB" id="9803578at2"/>
<dbReference type="InterPro" id="IPR029058">
    <property type="entry name" value="AB_hydrolase_fold"/>
</dbReference>
<dbReference type="GO" id="GO:0016787">
    <property type="term" value="F:hydrolase activity"/>
    <property type="evidence" value="ECO:0007669"/>
    <property type="project" value="UniProtKB-KW"/>
</dbReference>
<proteinExistence type="predicted"/>
<dbReference type="AlphaFoldDB" id="A0A1M7G6Q6"/>
<dbReference type="Pfam" id="PF00756">
    <property type="entry name" value="Esterase"/>
    <property type="match status" value="1"/>
</dbReference>
<keyword evidence="3" id="KW-1185">Reference proteome</keyword>
<dbReference type="PANTHER" id="PTHR48098">
    <property type="entry name" value="ENTEROCHELIN ESTERASE-RELATED"/>
    <property type="match status" value="1"/>
</dbReference>
<dbReference type="PANTHER" id="PTHR48098:SF1">
    <property type="entry name" value="DIACYLGLYCEROL ACYLTRANSFERASE_MYCOLYLTRANSFERASE AG85A"/>
    <property type="match status" value="1"/>
</dbReference>
<dbReference type="SUPFAM" id="SSF53474">
    <property type="entry name" value="alpha/beta-Hydrolases"/>
    <property type="match status" value="1"/>
</dbReference>